<evidence type="ECO:0000313" key="5">
    <source>
        <dbReference type="Proteomes" id="UP001065322"/>
    </source>
</evidence>
<dbReference type="InterPro" id="IPR001789">
    <property type="entry name" value="Sig_transdc_resp-reg_receiver"/>
</dbReference>
<protein>
    <submittedName>
        <fullName evidence="4">Response regulator</fullName>
    </submittedName>
</protein>
<accession>A0ABY6A8Z1</accession>
<evidence type="ECO:0000313" key="4">
    <source>
        <dbReference type="EMBL" id="UXD86633.1"/>
    </source>
</evidence>
<evidence type="ECO:0000256" key="1">
    <source>
        <dbReference type="ARBA" id="ARBA00022553"/>
    </source>
</evidence>
<dbReference type="EMBL" id="CP054475">
    <property type="protein sequence ID" value="UXD86633.1"/>
    <property type="molecule type" value="Genomic_DNA"/>
</dbReference>
<feature type="domain" description="Response regulatory" evidence="3">
    <location>
        <begin position="5"/>
        <end position="118"/>
    </location>
</feature>
<evidence type="ECO:0000256" key="2">
    <source>
        <dbReference type="PROSITE-ProRule" id="PRU00169"/>
    </source>
</evidence>
<dbReference type="RefSeq" id="WP_260998583.1">
    <property type="nucleotide sequence ID" value="NZ_CP054475.1"/>
</dbReference>
<evidence type="ECO:0000259" key="3">
    <source>
        <dbReference type="PROSITE" id="PS50110"/>
    </source>
</evidence>
<dbReference type="PROSITE" id="PS50110">
    <property type="entry name" value="RESPONSE_REGULATORY"/>
    <property type="match status" value="1"/>
</dbReference>
<dbReference type="Proteomes" id="UP001065322">
    <property type="component" value="Chromosome"/>
</dbReference>
<sequence>MSCNNVALLDDEISMIRLLERALDNYDVQAFTDPEGFLNNLRPETDCILLDIQMPGRDGYEICRMLRSREATRHTPILFVSGQSDLEQRLQGYAAGADDFICKPFNIDEMRAKVERALLSKEQREILQSSADEARQAAFEAMTHSAEQGEISRFIEQVMGCKSREQLASVLIASLKNFGLNAVLACWTGPEFCFVSHAEQVRPLESELLLSCREGARIIELEKRMIVNFGNASVLIKNVPWQEKARYGRIKDHLCVLMSGVHARLQSLSTEHKLQQQQTLLDALDDVEYALQHLQQRQDQGLNSARETVQELELELSEELLLLNLDPDQERHLMQLVRNHISQLEQLYRSSADVTGPLQPVLQALADIAGQRPAADRTGTAAYSVQ</sequence>
<dbReference type="Pfam" id="PF00072">
    <property type="entry name" value="Response_reg"/>
    <property type="match status" value="1"/>
</dbReference>
<dbReference type="InterPro" id="IPR050595">
    <property type="entry name" value="Bact_response_regulator"/>
</dbReference>
<dbReference type="PANTHER" id="PTHR44591:SF3">
    <property type="entry name" value="RESPONSE REGULATORY DOMAIN-CONTAINING PROTEIN"/>
    <property type="match status" value="1"/>
</dbReference>
<dbReference type="SUPFAM" id="SSF52172">
    <property type="entry name" value="CheY-like"/>
    <property type="match status" value="1"/>
</dbReference>
<gene>
    <name evidence="4" type="ORF">HUF19_03865</name>
</gene>
<dbReference type="SMART" id="SM00448">
    <property type="entry name" value="REC"/>
    <property type="match status" value="1"/>
</dbReference>
<keyword evidence="1 2" id="KW-0597">Phosphoprotein</keyword>
<dbReference type="Gene3D" id="3.40.50.2300">
    <property type="match status" value="1"/>
</dbReference>
<reference evidence="5" key="1">
    <citation type="submission" date="2020-06" db="EMBL/GenBank/DDBJ databases">
        <title>Thalassolituus marinus alknpb1M-1, a hydrocarbon-degrading bacterium isolated from the deep-sea overlying water using an in-situ strategy from the South China Sea basin.</title>
        <authorList>
            <person name="Dong C."/>
            <person name="Chen Y."/>
            <person name="Shao Z."/>
        </authorList>
    </citation>
    <scope>NUCLEOTIDE SEQUENCE [LARGE SCALE GENOMIC DNA]</scope>
    <source>
        <strain evidence="5">alknpb1M-1</strain>
    </source>
</reference>
<proteinExistence type="predicted"/>
<feature type="modified residue" description="4-aspartylphosphate" evidence="2">
    <location>
        <position position="51"/>
    </location>
</feature>
<dbReference type="InterPro" id="IPR011006">
    <property type="entry name" value="CheY-like_superfamily"/>
</dbReference>
<dbReference type="PANTHER" id="PTHR44591">
    <property type="entry name" value="STRESS RESPONSE REGULATOR PROTEIN 1"/>
    <property type="match status" value="1"/>
</dbReference>
<keyword evidence="5" id="KW-1185">Reference proteome</keyword>
<name>A0ABY6A8Z1_9GAMM</name>
<organism evidence="4 5">
    <name type="scientific">Thalassolituus hydrocarboniclasticus</name>
    <dbReference type="NCBI Taxonomy" id="2742796"/>
    <lineage>
        <taxon>Bacteria</taxon>
        <taxon>Pseudomonadati</taxon>
        <taxon>Pseudomonadota</taxon>
        <taxon>Gammaproteobacteria</taxon>
        <taxon>Oceanospirillales</taxon>
        <taxon>Oceanospirillaceae</taxon>
        <taxon>Thalassolituus</taxon>
    </lineage>
</organism>